<reference evidence="1" key="1">
    <citation type="submission" date="2021-03" db="EMBL/GenBank/DDBJ databases">
        <authorList>
            <person name="Tagirdzhanova G."/>
        </authorList>
    </citation>
    <scope>NUCLEOTIDE SEQUENCE</scope>
</reference>
<comment type="caution">
    <text evidence="1">The sequence shown here is derived from an EMBL/GenBank/DDBJ whole genome shotgun (WGS) entry which is preliminary data.</text>
</comment>
<dbReference type="Proteomes" id="UP000664534">
    <property type="component" value="Unassembled WGS sequence"/>
</dbReference>
<dbReference type="EMBL" id="CAJPDT010000001">
    <property type="protein sequence ID" value="CAF9904410.1"/>
    <property type="molecule type" value="Genomic_DNA"/>
</dbReference>
<sequence>MDLNMNLNKDILAIIFEHLQESSSTPLTSLRLLSKGLHEISDPIVYRHIPLSANLSANLVNGSESSTSQQDATESQYGPARVLERVYQYTQHVSYTHDVFLGKDPHGFTVVDFNWSKAIDFLLRIKCLRHLTWARRERKEPEWSHDPLRPLANHVHNLRQEMDLIRPLSLPGRVKILGGTWRRIEELDDMVVLWPALAMSDPSAGRIKILGGSWPLIQDLGSCRLGSCTFEVRPQPSDSRPCAFGRLEHHDLILANPKVEIVVELSNNPRRTDIK</sequence>
<accession>A0A8H3EF23</accession>
<name>A0A8H3EF23_9LECA</name>
<keyword evidence="2" id="KW-1185">Reference proteome</keyword>
<organism evidence="1 2">
    <name type="scientific">Imshaugia aleurites</name>
    <dbReference type="NCBI Taxonomy" id="172621"/>
    <lineage>
        <taxon>Eukaryota</taxon>
        <taxon>Fungi</taxon>
        <taxon>Dikarya</taxon>
        <taxon>Ascomycota</taxon>
        <taxon>Pezizomycotina</taxon>
        <taxon>Lecanoromycetes</taxon>
        <taxon>OSLEUM clade</taxon>
        <taxon>Lecanoromycetidae</taxon>
        <taxon>Lecanorales</taxon>
        <taxon>Lecanorineae</taxon>
        <taxon>Parmeliaceae</taxon>
        <taxon>Imshaugia</taxon>
    </lineage>
</organism>
<evidence type="ECO:0000313" key="2">
    <source>
        <dbReference type="Proteomes" id="UP000664534"/>
    </source>
</evidence>
<dbReference type="AlphaFoldDB" id="A0A8H3EF23"/>
<protein>
    <submittedName>
        <fullName evidence="1">Uncharacterized protein</fullName>
    </submittedName>
</protein>
<evidence type="ECO:0000313" key="1">
    <source>
        <dbReference type="EMBL" id="CAF9904410.1"/>
    </source>
</evidence>
<proteinExistence type="predicted"/>
<gene>
    <name evidence="1" type="ORF">IMSHALPRED_000039</name>
</gene>